<organism evidence="9 10">
    <name type="scientific">Geranomyces variabilis</name>
    <dbReference type="NCBI Taxonomy" id="109894"/>
    <lineage>
        <taxon>Eukaryota</taxon>
        <taxon>Fungi</taxon>
        <taxon>Fungi incertae sedis</taxon>
        <taxon>Chytridiomycota</taxon>
        <taxon>Chytridiomycota incertae sedis</taxon>
        <taxon>Chytridiomycetes</taxon>
        <taxon>Spizellomycetales</taxon>
        <taxon>Powellomycetaceae</taxon>
        <taxon>Geranomyces</taxon>
    </lineage>
</organism>
<evidence type="ECO:0000256" key="1">
    <source>
        <dbReference type="ARBA" id="ARBA00007870"/>
    </source>
</evidence>
<feature type="compositionally biased region" description="Low complexity" evidence="6">
    <location>
        <begin position="11"/>
        <end position="22"/>
    </location>
</feature>
<gene>
    <name evidence="9" type="ORF">HDU87_007459</name>
</gene>
<name>A0AAD5XUT6_9FUNG</name>
<evidence type="ECO:0000256" key="3">
    <source>
        <dbReference type="ARBA" id="ARBA00022857"/>
    </source>
</evidence>
<dbReference type="GO" id="GO:0015940">
    <property type="term" value="P:pantothenate biosynthetic process"/>
    <property type="evidence" value="ECO:0007669"/>
    <property type="project" value="InterPro"/>
</dbReference>
<proteinExistence type="inferred from homology"/>
<comment type="caution">
    <text evidence="9">The sequence shown here is derived from an EMBL/GenBank/DDBJ whole genome shotgun (WGS) entry which is preliminary data.</text>
</comment>
<evidence type="ECO:0000256" key="2">
    <source>
        <dbReference type="ARBA" id="ARBA00013014"/>
    </source>
</evidence>
<dbReference type="InterPro" id="IPR013752">
    <property type="entry name" value="KPA_reductase"/>
</dbReference>
<dbReference type="Gene3D" id="3.40.50.720">
    <property type="entry name" value="NAD(P)-binding Rossmann-like Domain"/>
    <property type="match status" value="1"/>
</dbReference>
<evidence type="ECO:0000256" key="6">
    <source>
        <dbReference type="SAM" id="MobiDB-lite"/>
    </source>
</evidence>
<dbReference type="Pfam" id="PF08546">
    <property type="entry name" value="ApbA_C"/>
    <property type="match status" value="1"/>
</dbReference>
<sequence length="381" mass="40124">MTQQQQEESDVPSTHSPSASSSKQLPTVLIVGAGLIGSYTAAHLAARPDLCTTHLIARGNTATALKQLDSISATSGAGATATAKLSDLHLHESIAEFAARPTTTAGAASAPPPDYVIVAVKRGVAPTVYRELATTGWVDKPALLPFMNGIRAADEAADFAGALTITDAMWPFNVIQHGGVGHYVQASGGNVCVADSKAGRAFAVLLSAAGVPTDTSPDMDGIRYGKLLLNLHNAVSALTGLPIQEELSTRAARKIWASCITETLEVYRANGINPVSFLPYGIAYSYLPTILSLPTFLFARVARGMLAIDPRATSSMYEDLVHNRPTEIDFIQGAIVALAKECGLQVPVCERVVALVKEAEKKKKGTPRLAAENILDALELI</sequence>
<dbReference type="InterPro" id="IPR008927">
    <property type="entry name" value="6-PGluconate_DH-like_C_sf"/>
</dbReference>
<evidence type="ECO:0000256" key="4">
    <source>
        <dbReference type="ARBA" id="ARBA00023002"/>
    </source>
</evidence>
<evidence type="ECO:0000256" key="5">
    <source>
        <dbReference type="ARBA" id="ARBA00032024"/>
    </source>
</evidence>
<dbReference type="InterPro" id="IPR050838">
    <property type="entry name" value="Ketopantoate_reductase"/>
</dbReference>
<protein>
    <recommendedName>
        <fullName evidence="2">2-dehydropantoate 2-reductase</fullName>
        <ecNumber evidence="2">1.1.1.169</ecNumber>
    </recommendedName>
    <alternativeName>
        <fullName evidence="5">Ketopantoate reductase</fullName>
    </alternativeName>
</protein>
<dbReference type="GO" id="GO:0050661">
    <property type="term" value="F:NADP binding"/>
    <property type="evidence" value="ECO:0007669"/>
    <property type="project" value="TreeGrafter"/>
</dbReference>
<evidence type="ECO:0000259" key="8">
    <source>
        <dbReference type="Pfam" id="PF08546"/>
    </source>
</evidence>
<keyword evidence="3" id="KW-0521">NADP</keyword>
<dbReference type="InterPro" id="IPR013328">
    <property type="entry name" value="6PGD_dom2"/>
</dbReference>
<comment type="similarity">
    <text evidence="1">Belongs to the ketopantoate reductase family.</text>
</comment>
<feature type="domain" description="Ketopantoate reductase N-terminal" evidence="7">
    <location>
        <begin position="28"/>
        <end position="191"/>
    </location>
</feature>
<dbReference type="Pfam" id="PF02558">
    <property type="entry name" value="ApbA"/>
    <property type="match status" value="1"/>
</dbReference>
<evidence type="ECO:0000313" key="10">
    <source>
        <dbReference type="Proteomes" id="UP001212152"/>
    </source>
</evidence>
<reference evidence="9" key="1">
    <citation type="submission" date="2020-05" db="EMBL/GenBank/DDBJ databases">
        <title>Phylogenomic resolution of chytrid fungi.</title>
        <authorList>
            <person name="Stajich J.E."/>
            <person name="Amses K."/>
            <person name="Simmons R."/>
            <person name="Seto K."/>
            <person name="Myers J."/>
            <person name="Bonds A."/>
            <person name="Quandt C.A."/>
            <person name="Barry K."/>
            <person name="Liu P."/>
            <person name="Grigoriev I."/>
            <person name="Longcore J.E."/>
            <person name="James T.Y."/>
        </authorList>
    </citation>
    <scope>NUCLEOTIDE SEQUENCE</scope>
    <source>
        <strain evidence="9">JEL0379</strain>
    </source>
</reference>
<dbReference type="AlphaFoldDB" id="A0AAD5XUT6"/>
<keyword evidence="4" id="KW-0560">Oxidoreductase</keyword>
<dbReference type="PANTHER" id="PTHR43765:SF2">
    <property type="entry name" value="2-DEHYDROPANTOATE 2-REDUCTASE"/>
    <property type="match status" value="1"/>
</dbReference>
<dbReference type="Proteomes" id="UP001212152">
    <property type="component" value="Unassembled WGS sequence"/>
</dbReference>
<dbReference type="EC" id="1.1.1.169" evidence="2"/>
<accession>A0AAD5XUT6</accession>
<dbReference type="SUPFAM" id="SSF48179">
    <property type="entry name" value="6-phosphogluconate dehydrogenase C-terminal domain-like"/>
    <property type="match status" value="1"/>
</dbReference>
<feature type="region of interest" description="Disordered" evidence="6">
    <location>
        <begin position="1"/>
        <end position="23"/>
    </location>
</feature>
<dbReference type="GO" id="GO:0005737">
    <property type="term" value="C:cytoplasm"/>
    <property type="evidence" value="ECO:0007669"/>
    <property type="project" value="TreeGrafter"/>
</dbReference>
<dbReference type="InterPro" id="IPR003710">
    <property type="entry name" value="ApbA"/>
</dbReference>
<feature type="domain" description="Ketopantoate reductase C-terminal" evidence="8">
    <location>
        <begin position="218"/>
        <end position="359"/>
    </location>
</feature>
<dbReference type="GO" id="GO:0008677">
    <property type="term" value="F:2-dehydropantoate 2-reductase activity"/>
    <property type="evidence" value="ECO:0007669"/>
    <property type="project" value="UniProtKB-EC"/>
</dbReference>
<dbReference type="NCBIfam" id="TIGR00745">
    <property type="entry name" value="apbA_panE"/>
    <property type="match status" value="1"/>
</dbReference>
<evidence type="ECO:0000313" key="9">
    <source>
        <dbReference type="EMBL" id="KAJ3183037.1"/>
    </source>
</evidence>
<evidence type="ECO:0000259" key="7">
    <source>
        <dbReference type="Pfam" id="PF02558"/>
    </source>
</evidence>
<dbReference type="EMBL" id="JADGJQ010000007">
    <property type="protein sequence ID" value="KAJ3183037.1"/>
    <property type="molecule type" value="Genomic_DNA"/>
</dbReference>
<dbReference type="PANTHER" id="PTHR43765">
    <property type="entry name" value="2-DEHYDROPANTOATE 2-REDUCTASE-RELATED"/>
    <property type="match status" value="1"/>
</dbReference>
<keyword evidence="10" id="KW-1185">Reference proteome</keyword>
<dbReference type="Gene3D" id="1.10.1040.10">
    <property type="entry name" value="N-(1-d-carboxylethyl)-l-norvaline Dehydrogenase, domain 2"/>
    <property type="match status" value="1"/>
</dbReference>
<dbReference type="InterPro" id="IPR013332">
    <property type="entry name" value="KPR_N"/>
</dbReference>